<dbReference type="STRING" id="153721.MYP_1311"/>
<accession>A0A098LCT1</accession>
<dbReference type="Pfam" id="PF02410">
    <property type="entry name" value="RsfS"/>
    <property type="match status" value="1"/>
</dbReference>
<dbReference type="eggNOG" id="COG0799">
    <property type="taxonomic scope" value="Bacteria"/>
</dbReference>
<dbReference type="Gene3D" id="3.30.460.10">
    <property type="entry name" value="Beta Polymerase, domain 2"/>
    <property type="match status" value="1"/>
</dbReference>
<evidence type="ECO:0000313" key="4">
    <source>
        <dbReference type="Proteomes" id="UP000030185"/>
    </source>
</evidence>
<keyword evidence="4" id="KW-1185">Reference proteome</keyword>
<dbReference type="InterPro" id="IPR004394">
    <property type="entry name" value="Iojap/RsfS/C7orf30"/>
</dbReference>
<keyword evidence="2" id="KW-0678">Repressor</keyword>
<dbReference type="OrthoDB" id="9793681at2"/>
<dbReference type="GO" id="GO:0042256">
    <property type="term" value="P:cytosolic ribosome assembly"/>
    <property type="evidence" value="ECO:0007669"/>
    <property type="project" value="UniProtKB-UniRule"/>
</dbReference>
<dbReference type="HAMAP" id="MF_01477">
    <property type="entry name" value="Iojap_RsfS"/>
    <property type="match status" value="1"/>
</dbReference>
<dbReference type="GO" id="GO:0090071">
    <property type="term" value="P:negative regulation of ribosome biogenesis"/>
    <property type="evidence" value="ECO:0007669"/>
    <property type="project" value="UniProtKB-UniRule"/>
</dbReference>
<dbReference type="GO" id="GO:0043023">
    <property type="term" value="F:ribosomal large subunit binding"/>
    <property type="evidence" value="ECO:0007669"/>
    <property type="project" value="TreeGrafter"/>
</dbReference>
<keyword evidence="2" id="KW-0963">Cytoplasm</keyword>
<comment type="similarity">
    <text evidence="1 2">Belongs to the Iojap/RsfS family.</text>
</comment>
<name>A0A098LCT1_9BACT</name>
<dbReference type="EMBL" id="BBLT01000002">
    <property type="protein sequence ID" value="GAL84083.1"/>
    <property type="molecule type" value="Genomic_DNA"/>
</dbReference>
<proteinExistence type="inferred from homology"/>
<protein>
    <recommendedName>
        <fullName evidence="2">Ribosomal silencing factor RsfS</fullName>
    </recommendedName>
</protein>
<comment type="subunit">
    <text evidence="2">Interacts with ribosomal protein uL14 (rplN).</text>
</comment>
<gene>
    <name evidence="2" type="primary">rsfS</name>
    <name evidence="3" type="ORF">MYP_1311</name>
</gene>
<sequence>MTRWQINQRFSDKKRVGCNIVQGISIFVDELRIKINFKLRVKEKIVKEKEDLKDLIVSGMKEKKATNITIIDLKSIKNAVADYFILCTGGSDTQIDAIADSIEEEVYKGIAQNPWRKEGKTNKEWILLDYVQVVAHVFKRDRRQFYGLEELWGDAKIINIED</sequence>
<dbReference type="PANTHER" id="PTHR21043">
    <property type="entry name" value="IOJAP SUPERFAMILY ORTHOLOG"/>
    <property type="match status" value="1"/>
</dbReference>
<reference evidence="3 4" key="1">
    <citation type="submission" date="2014-09" db="EMBL/GenBank/DDBJ databases">
        <title>Sporocytophaga myxococcoides PG-01 genome sequencing.</title>
        <authorList>
            <person name="Liu L."/>
            <person name="Gao P.J."/>
            <person name="Chen G.J."/>
            <person name="Wang L.S."/>
        </authorList>
    </citation>
    <scope>NUCLEOTIDE SEQUENCE [LARGE SCALE GENOMIC DNA]</scope>
    <source>
        <strain evidence="3 4">PG-01</strain>
    </source>
</reference>
<evidence type="ECO:0000313" key="3">
    <source>
        <dbReference type="EMBL" id="GAL84083.1"/>
    </source>
</evidence>
<dbReference type="AlphaFoldDB" id="A0A098LCT1"/>
<evidence type="ECO:0000256" key="1">
    <source>
        <dbReference type="ARBA" id="ARBA00010574"/>
    </source>
</evidence>
<dbReference type="InterPro" id="IPR043519">
    <property type="entry name" value="NT_sf"/>
</dbReference>
<comment type="caution">
    <text evidence="3">The sequence shown here is derived from an EMBL/GenBank/DDBJ whole genome shotgun (WGS) entry which is preliminary data.</text>
</comment>
<dbReference type="Proteomes" id="UP000030185">
    <property type="component" value="Unassembled WGS sequence"/>
</dbReference>
<dbReference type="GO" id="GO:0017148">
    <property type="term" value="P:negative regulation of translation"/>
    <property type="evidence" value="ECO:0007669"/>
    <property type="project" value="UniProtKB-UniRule"/>
</dbReference>
<evidence type="ECO:0000256" key="2">
    <source>
        <dbReference type="HAMAP-Rule" id="MF_01477"/>
    </source>
</evidence>
<dbReference type="PANTHER" id="PTHR21043:SF0">
    <property type="entry name" value="MITOCHONDRIAL ASSEMBLY OF RIBOSOMAL LARGE SUBUNIT PROTEIN 1"/>
    <property type="match status" value="1"/>
</dbReference>
<organism evidence="3 4">
    <name type="scientific">Sporocytophaga myxococcoides</name>
    <dbReference type="NCBI Taxonomy" id="153721"/>
    <lineage>
        <taxon>Bacteria</taxon>
        <taxon>Pseudomonadati</taxon>
        <taxon>Bacteroidota</taxon>
        <taxon>Cytophagia</taxon>
        <taxon>Cytophagales</taxon>
        <taxon>Cytophagaceae</taxon>
        <taxon>Sporocytophaga</taxon>
    </lineage>
</organism>
<comment type="function">
    <text evidence="2">Functions as a ribosomal silencing factor. Interacts with ribosomal protein uL14 (rplN), blocking formation of intersubunit bridge B8. Prevents association of the 30S and 50S ribosomal subunits and the formation of functional ribosomes, thus repressing translation.</text>
</comment>
<dbReference type="NCBIfam" id="TIGR00090">
    <property type="entry name" value="rsfS_iojap_ybeB"/>
    <property type="match status" value="1"/>
</dbReference>
<dbReference type="SUPFAM" id="SSF81301">
    <property type="entry name" value="Nucleotidyltransferase"/>
    <property type="match status" value="1"/>
</dbReference>
<dbReference type="GO" id="GO:0005737">
    <property type="term" value="C:cytoplasm"/>
    <property type="evidence" value="ECO:0007669"/>
    <property type="project" value="UniProtKB-SubCell"/>
</dbReference>
<comment type="subcellular location">
    <subcellularLocation>
        <location evidence="2">Cytoplasm</location>
    </subcellularLocation>
</comment>
<keyword evidence="2" id="KW-0810">Translation regulation</keyword>